<organism evidence="8 9">
    <name type="scientific">Hasllibacter halocynthiae</name>
    <dbReference type="NCBI Taxonomy" id="595589"/>
    <lineage>
        <taxon>Bacteria</taxon>
        <taxon>Pseudomonadati</taxon>
        <taxon>Pseudomonadota</taxon>
        <taxon>Alphaproteobacteria</taxon>
        <taxon>Rhodobacterales</taxon>
        <taxon>Roseobacteraceae</taxon>
        <taxon>Hasllibacter</taxon>
    </lineage>
</organism>
<evidence type="ECO:0000256" key="6">
    <source>
        <dbReference type="ARBA" id="ARBA00023136"/>
    </source>
</evidence>
<dbReference type="AlphaFoldDB" id="A0A2T0X2E4"/>
<sequence>MRTLVANIMLTVVWVAFLGAFTPLTVISGFLLGTVVLYLLQPLMGAPTSYFRRAFYWAKLVAAFLYELVVSSVGVLWDIVTPRHRAVPAFVDVPLDVKSDTGILLVTNLISLTPGTLSLDVSPDRSTLRVHAMFAEDPEEVVRMIKQGMEKWVIDAVEERP</sequence>
<evidence type="ECO:0000256" key="1">
    <source>
        <dbReference type="ARBA" id="ARBA00004651"/>
    </source>
</evidence>
<protein>
    <submittedName>
        <fullName evidence="8">Multisubunit sodium/proton antiporter MrpE subunit</fullName>
    </submittedName>
</protein>
<evidence type="ECO:0000256" key="7">
    <source>
        <dbReference type="SAM" id="Phobius"/>
    </source>
</evidence>
<keyword evidence="6 7" id="KW-0472">Membrane</keyword>
<comment type="caution">
    <text evidence="8">The sequence shown here is derived from an EMBL/GenBank/DDBJ whole genome shotgun (WGS) entry which is preliminary data.</text>
</comment>
<evidence type="ECO:0000313" key="9">
    <source>
        <dbReference type="Proteomes" id="UP000238801"/>
    </source>
</evidence>
<keyword evidence="3" id="KW-1003">Cell membrane</keyword>
<keyword evidence="4 7" id="KW-0812">Transmembrane</keyword>
<dbReference type="RefSeq" id="WP_211292375.1">
    <property type="nucleotide sequence ID" value="NZ_PVTT01000002.1"/>
</dbReference>
<accession>A0A2T0X2E4</accession>
<feature type="transmembrane region" description="Helical" evidence="7">
    <location>
        <begin position="60"/>
        <end position="80"/>
    </location>
</feature>
<dbReference type="GO" id="GO:0008324">
    <property type="term" value="F:monoatomic cation transmembrane transporter activity"/>
    <property type="evidence" value="ECO:0007669"/>
    <property type="project" value="InterPro"/>
</dbReference>
<evidence type="ECO:0000313" key="8">
    <source>
        <dbReference type="EMBL" id="PRY93111.1"/>
    </source>
</evidence>
<gene>
    <name evidence="8" type="ORF">BCF33_1977</name>
</gene>
<comment type="similarity">
    <text evidence="2">Belongs to the CPA3 antiporters (TC 2.A.63) subunit E family.</text>
</comment>
<evidence type="ECO:0000256" key="2">
    <source>
        <dbReference type="ARBA" id="ARBA00006228"/>
    </source>
</evidence>
<evidence type="ECO:0000256" key="5">
    <source>
        <dbReference type="ARBA" id="ARBA00022989"/>
    </source>
</evidence>
<evidence type="ECO:0000256" key="4">
    <source>
        <dbReference type="ARBA" id="ARBA00022692"/>
    </source>
</evidence>
<dbReference type="EMBL" id="PVTT01000002">
    <property type="protein sequence ID" value="PRY93111.1"/>
    <property type="molecule type" value="Genomic_DNA"/>
</dbReference>
<keyword evidence="9" id="KW-1185">Reference proteome</keyword>
<proteinExistence type="inferred from homology"/>
<keyword evidence="5 7" id="KW-1133">Transmembrane helix</keyword>
<dbReference type="Pfam" id="PF01899">
    <property type="entry name" value="MNHE"/>
    <property type="match status" value="1"/>
</dbReference>
<evidence type="ECO:0000256" key="3">
    <source>
        <dbReference type="ARBA" id="ARBA00022475"/>
    </source>
</evidence>
<comment type="subcellular location">
    <subcellularLocation>
        <location evidence="1">Cell membrane</location>
        <topology evidence="1">Multi-pass membrane protein</topology>
    </subcellularLocation>
</comment>
<name>A0A2T0X2E4_9RHOB</name>
<reference evidence="8 9" key="1">
    <citation type="submission" date="2018-03" db="EMBL/GenBank/DDBJ databases">
        <title>Genomic Encyclopedia of Archaeal and Bacterial Type Strains, Phase II (KMG-II): from individual species to whole genera.</title>
        <authorList>
            <person name="Goeker M."/>
        </authorList>
    </citation>
    <scope>NUCLEOTIDE SEQUENCE [LARGE SCALE GENOMIC DNA]</scope>
    <source>
        <strain evidence="8 9">DSM 29318</strain>
    </source>
</reference>
<dbReference type="PANTHER" id="PTHR34584">
    <property type="entry name" value="NA(+)/H(+) ANTIPORTER SUBUNIT E1"/>
    <property type="match status" value="1"/>
</dbReference>
<dbReference type="GO" id="GO:0005886">
    <property type="term" value="C:plasma membrane"/>
    <property type="evidence" value="ECO:0007669"/>
    <property type="project" value="UniProtKB-SubCell"/>
</dbReference>
<dbReference type="InterPro" id="IPR002758">
    <property type="entry name" value="Cation_antiport_E"/>
</dbReference>
<dbReference type="PIRSF" id="PIRSF019239">
    <property type="entry name" value="MrpE"/>
    <property type="match status" value="1"/>
</dbReference>
<dbReference type="Proteomes" id="UP000238801">
    <property type="component" value="Unassembled WGS sequence"/>
</dbReference>
<feature type="transmembrane region" description="Helical" evidence="7">
    <location>
        <begin position="12"/>
        <end position="40"/>
    </location>
</feature>
<dbReference type="PANTHER" id="PTHR34584:SF1">
    <property type="entry name" value="NA(+)_H(+) ANTIPORTER SUBUNIT E1"/>
    <property type="match status" value="1"/>
</dbReference>